<dbReference type="AlphaFoldDB" id="A0A239B4H8"/>
<organism evidence="2 3">
    <name type="scientific">Dokdonia pacifica</name>
    <dbReference type="NCBI Taxonomy" id="1627892"/>
    <lineage>
        <taxon>Bacteria</taxon>
        <taxon>Pseudomonadati</taxon>
        <taxon>Bacteroidota</taxon>
        <taxon>Flavobacteriia</taxon>
        <taxon>Flavobacteriales</taxon>
        <taxon>Flavobacteriaceae</taxon>
        <taxon>Dokdonia</taxon>
    </lineage>
</organism>
<accession>A0A239B4H8</accession>
<dbReference type="Proteomes" id="UP000198379">
    <property type="component" value="Unassembled WGS sequence"/>
</dbReference>
<keyword evidence="3" id="KW-1185">Reference proteome</keyword>
<keyword evidence="1" id="KW-1133">Transmembrane helix</keyword>
<evidence type="ECO:0000313" key="3">
    <source>
        <dbReference type="Proteomes" id="UP000198379"/>
    </source>
</evidence>
<reference evidence="2 3" key="1">
    <citation type="submission" date="2017-06" db="EMBL/GenBank/DDBJ databases">
        <authorList>
            <person name="Kim H.J."/>
            <person name="Triplett B.A."/>
        </authorList>
    </citation>
    <scope>NUCLEOTIDE SEQUENCE [LARGE SCALE GENOMIC DNA]</scope>
    <source>
        <strain evidence="2 3">DSM 25597</strain>
    </source>
</reference>
<feature type="transmembrane region" description="Helical" evidence="1">
    <location>
        <begin position="12"/>
        <end position="30"/>
    </location>
</feature>
<keyword evidence="1" id="KW-0472">Membrane</keyword>
<dbReference type="EMBL" id="FZNY01000005">
    <property type="protein sequence ID" value="SNS02835.1"/>
    <property type="molecule type" value="Genomic_DNA"/>
</dbReference>
<dbReference type="RefSeq" id="WP_179218197.1">
    <property type="nucleotide sequence ID" value="NZ_BMEP01000006.1"/>
</dbReference>
<protein>
    <submittedName>
        <fullName evidence="2">Uncharacterized protein</fullName>
    </submittedName>
</protein>
<keyword evidence="1" id="KW-0812">Transmembrane</keyword>
<gene>
    <name evidence="2" type="ORF">SAMN06265376_105342</name>
</gene>
<name>A0A239B4H8_9FLAO</name>
<sequence length="50" mass="5866">MNTFSNDEIHTMFYENPIILVGINTILVILKQSANRHKIKMKYICILKKS</sequence>
<evidence type="ECO:0000313" key="2">
    <source>
        <dbReference type="EMBL" id="SNS02835.1"/>
    </source>
</evidence>
<proteinExistence type="predicted"/>
<evidence type="ECO:0000256" key="1">
    <source>
        <dbReference type="SAM" id="Phobius"/>
    </source>
</evidence>